<sequence>MSGPTKRVEDMTPEERLRSLQEYAEGKKYVRPGEDGTLPRGPGAMQALVFGGPMRRAPEYNTPLPPPSYGTVAGQQLPQGSSSKRSGIVRKWLEKRREKKGCGDRGIAEGEKKDA</sequence>
<organism evidence="2 3">
    <name type="scientific">Friedmanniomyces simplex</name>
    <dbReference type="NCBI Taxonomy" id="329884"/>
    <lineage>
        <taxon>Eukaryota</taxon>
        <taxon>Fungi</taxon>
        <taxon>Dikarya</taxon>
        <taxon>Ascomycota</taxon>
        <taxon>Pezizomycotina</taxon>
        <taxon>Dothideomycetes</taxon>
        <taxon>Dothideomycetidae</taxon>
        <taxon>Mycosphaerellales</taxon>
        <taxon>Teratosphaeriaceae</taxon>
        <taxon>Friedmanniomyces</taxon>
    </lineage>
</organism>
<accession>A0A4U0XM55</accession>
<gene>
    <name evidence="2" type="ORF">B0A55_04722</name>
</gene>
<dbReference type="Proteomes" id="UP000309340">
    <property type="component" value="Unassembled WGS sequence"/>
</dbReference>
<reference evidence="2 3" key="1">
    <citation type="submission" date="2017-03" db="EMBL/GenBank/DDBJ databases">
        <title>Genomes of endolithic fungi from Antarctica.</title>
        <authorList>
            <person name="Coleine C."/>
            <person name="Masonjones S."/>
            <person name="Stajich J.E."/>
        </authorList>
    </citation>
    <scope>NUCLEOTIDE SEQUENCE [LARGE SCALE GENOMIC DNA]</scope>
    <source>
        <strain evidence="2 3">CCFEE 5184</strain>
    </source>
</reference>
<dbReference type="EMBL" id="NAJQ01000114">
    <property type="protein sequence ID" value="TKA78382.1"/>
    <property type="molecule type" value="Genomic_DNA"/>
</dbReference>
<name>A0A4U0XM55_9PEZI</name>
<evidence type="ECO:0000313" key="3">
    <source>
        <dbReference type="Proteomes" id="UP000309340"/>
    </source>
</evidence>
<feature type="compositionally biased region" description="Basic and acidic residues" evidence="1">
    <location>
        <begin position="91"/>
        <end position="115"/>
    </location>
</feature>
<comment type="caution">
    <text evidence="2">The sequence shown here is derived from an EMBL/GenBank/DDBJ whole genome shotgun (WGS) entry which is preliminary data.</text>
</comment>
<feature type="compositionally biased region" description="Polar residues" evidence="1">
    <location>
        <begin position="73"/>
        <end position="85"/>
    </location>
</feature>
<protein>
    <submittedName>
        <fullName evidence="2">Uncharacterized protein</fullName>
    </submittedName>
</protein>
<keyword evidence="3" id="KW-1185">Reference proteome</keyword>
<evidence type="ECO:0000313" key="2">
    <source>
        <dbReference type="EMBL" id="TKA78382.1"/>
    </source>
</evidence>
<evidence type="ECO:0000256" key="1">
    <source>
        <dbReference type="SAM" id="MobiDB-lite"/>
    </source>
</evidence>
<dbReference type="AlphaFoldDB" id="A0A4U0XM55"/>
<feature type="region of interest" description="Disordered" evidence="1">
    <location>
        <begin position="54"/>
        <end position="115"/>
    </location>
</feature>
<dbReference type="OrthoDB" id="3907166at2759"/>
<proteinExistence type="predicted"/>